<keyword evidence="4" id="KW-0456">Lyase</keyword>
<name>A0A3P7JIT6_STRVU</name>
<dbReference type="Proteomes" id="UP000270094">
    <property type="component" value="Unassembled WGS sequence"/>
</dbReference>
<dbReference type="GO" id="GO:0004672">
    <property type="term" value="F:protein kinase activity"/>
    <property type="evidence" value="ECO:0007669"/>
    <property type="project" value="InterPro"/>
</dbReference>
<feature type="domain" description="Protein kinase" evidence="6">
    <location>
        <begin position="1"/>
        <end position="116"/>
    </location>
</feature>
<protein>
    <recommendedName>
        <fullName evidence="2">guanylate cyclase</fullName>
        <ecNumber evidence="2">4.6.1.2</ecNumber>
    </recommendedName>
</protein>
<comment type="catalytic activity">
    <reaction evidence="1">
        <text>GTP = 3',5'-cyclic GMP + diphosphate</text>
        <dbReference type="Rhea" id="RHEA:13665"/>
        <dbReference type="ChEBI" id="CHEBI:33019"/>
        <dbReference type="ChEBI" id="CHEBI:37565"/>
        <dbReference type="ChEBI" id="CHEBI:57746"/>
        <dbReference type="EC" id="4.6.1.2"/>
    </reaction>
</comment>
<dbReference type="PANTHER" id="PTHR11920:SF255">
    <property type="entry name" value="RECEPTOR-TYPE GUANYLATE CYCLASE GCY-25"/>
    <property type="match status" value="1"/>
</dbReference>
<dbReference type="GO" id="GO:0004383">
    <property type="term" value="F:guanylate cyclase activity"/>
    <property type="evidence" value="ECO:0007669"/>
    <property type="project" value="UniProtKB-EC"/>
</dbReference>
<evidence type="ECO:0000256" key="3">
    <source>
        <dbReference type="ARBA" id="ARBA00022741"/>
    </source>
</evidence>
<feature type="non-terminal residue" evidence="7">
    <location>
        <position position="1"/>
    </location>
</feature>
<evidence type="ECO:0000256" key="2">
    <source>
        <dbReference type="ARBA" id="ARBA00012202"/>
    </source>
</evidence>
<dbReference type="GO" id="GO:0004016">
    <property type="term" value="F:adenylate cyclase activity"/>
    <property type="evidence" value="ECO:0007669"/>
    <property type="project" value="TreeGrafter"/>
</dbReference>
<evidence type="ECO:0000259" key="6">
    <source>
        <dbReference type="PROSITE" id="PS50011"/>
    </source>
</evidence>
<evidence type="ECO:0000256" key="1">
    <source>
        <dbReference type="ARBA" id="ARBA00001436"/>
    </source>
</evidence>
<dbReference type="Gene3D" id="1.10.510.10">
    <property type="entry name" value="Transferase(Phosphotransferase) domain 1"/>
    <property type="match status" value="1"/>
</dbReference>
<gene>
    <name evidence="7" type="ORF">SVUK_LOCUS18324</name>
</gene>
<reference evidence="7 8" key="1">
    <citation type="submission" date="2018-11" db="EMBL/GenBank/DDBJ databases">
        <authorList>
            <consortium name="Pathogen Informatics"/>
        </authorList>
    </citation>
    <scope>NUCLEOTIDE SEQUENCE [LARGE SCALE GENOMIC DNA]</scope>
</reference>
<dbReference type="InterPro" id="IPR000719">
    <property type="entry name" value="Prot_kinase_dom"/>
</dbReference>
<evidence type="ECO:0000313" key="7">
    <source>
        <dbReference type="EMBL" id="VDM83326.1"/>
    </source>
</evidence>
<dbReference type="AlphaFoldDB" id="A0A3P7JIT6"/>
<dbReference type="InterPro" id="IPR050401">
    <property type="entry name" value="Cyclic_nucleotide_synthase"/>
</dbReference>
<evidence type="ECO:0000256" key="5">
    <source>
        <dbReference type="ARBA" id="ARBA00023293"/>
    </source>
</evidence>
<dbReference type="GO" id="GO:0001653">
    <property type="term" value="F:peptide receptor activity"/>
    <property type="evidence" value="ECO:0007669"/>
    <property type="project" value="TreeGrafter"/>
</dbReference>
<evidence type="ECO:0000313" key="8">
    <source>
        <dbReference type="Proteomes" id="UP000270094"/>
    </source>
</evidence>
<dbReference type="InterPro" id="IPR011009">
    <property type="entry name" value="Kinase-like_dom_sf"/>
</dbReference>
<dbReference type="GO" id="GO:0007168">
    <property type="term" value="P:receptor guanylyl cyclase signaling pathway"/>
    <property type="evidence" value="ECO:0007669"/>
    <property type="project" value="TreeGrafter"/>
</dbReference>
<dbReference type="GO" id="GO:0005886">
    <property type="term" value="C:plasma membrane"/>
    <property type="evidence" value="ECO:0007669"/>
    <property type="project" value="TreeGrafter"/>
</dbReference>
<accession>A0A3P7JIT6</accession>
<dbReference type="SUPFAM" id="SSF56112">
    <property type="entry name" value="Protein kinase-like (PK-like)"/>
    <property type="match status" value="1"/>
</dbReference>
<dbReference type="OrthoDB" id="5862383at2759"/>
<dbReference type="PANTHER" id="PTHR11920">
    <property type="entry name" value="GUANYLYL CYCLASE"/>
    <property type="match status" value="1"/>
</dbReference>
<evidence type="ECO:0000256" key="4">
    <source>
        <dbReference type="ARBA" id="ARBA00023239"/>
    </source>
</evidence>
<dbReference type="PROSITE" id="PS50011">
    <property type="entry name" value="PROTEIN_KINASE_DOM"/>
    <property type="match status" value="1"/>
</dbReference>
<dbReference type="GO" id="GO:0005524">
    <property type="term" value="F:ATP binding"/>
    <property type="evidence" value="ECO:0007669"/>
    <property type="project" value="InterPro"/>
</dbReference>
<dbReference type="EMBL" id="UYYB01122422">
    <property type="protein sequence ID" value="VDM83326.1"/>
    <property type="molecule type" value="Genomic_DNA"/>
</dbReference>
<keyword evidence="8" id="KW-1185">Reference proteome</keyword>
<organism evidence="7 8">
    <name type="scientific">Strongylus vulgaris</name>
    <name type="common">Blood worm</name>
    <dbReference type="NCBI Taxonomy" id="40348"/>
    <lineage>
        <taxon>Eukaryota</taxon>
        <taxon>Metazoa</taxon>
        <taxon>Ecdysozoa</taxon>
        <taxon>Nematoda</taxon>
        <taxon>Chromadorea</taxon>
        <taxon>Rhabditida</taxon>
        <taxon>Rhabditina</taxon>
        <taxon>Rhabditomorpha</taxon>
        <taxon>Strongyloidea</taxon>
        <taxon>Strongylidae</taxon>
        <taxon>Strongylus</taxon>
    </lineage>
</organism>
<sequence length="189" mass="21735">EITEYYQLPPELLRTVLQEGIIPCGSQKADIYQLGMIIYQILFHVKPYTEKTDLSPKELITAIYQSSNDNPCYPTIPEGNSYSMRLSSIMQQCWASKVDVRPELYAISDAVAREFEKEGKGNIIDQMVRIIDDYQENLDSKIAERTKHLEIMLEKTQKILYQILPSCRGFERGVPHTSGNASKRVIDVW</sequence>
<keyword evidence="5" id="KW-0141">cGMP biosynthesis</keyword>
<proteinExistence type="predicted"/>
<keyword evidence="3" id="KW-0547">Nucleotide-binding</keyword>
<dbReference type="EC" id="4.6.1.2" evidence="2"/>